<dbReference type="RefSeq" id="WP_161815711.1">
    <property type="nucleotide sequence ID" value="NZ_BLJN01000008.1"/>
</dbReference>
<gene>
    <name evidence="1" type="ORF">GCM10011487_60940</name>
</gene>
<dbReference type="Proteomes" id="UP000445000">
    <property type="component" value="Unassembled WGS sequence"/>
</dbReference>
<evidence type="ECO:0000313" key="2">
    <source>
        <dbReference type="Proteomes" id="UP000445000"/>
    </source>
</evidence>
<name>A0A829YKZ0_9GAMM</name>
<comment type="caution">
    <text evidence="1">The sequence shown here is derived from an EMBL/GenBank/DDBJ whole genome shotgun (WGS) entry which is preliminary data.</text>
</comment>
<organism evidence="1 2">
    <name type="scientific">Steroidobacter agaridevorans</name>
    <dbReference type="NCBI Taxonomy" id="2695856"/>
    <lineage>
        <taxon>Bacteria</taxon>
        <taxon>Pseudomonadati</taxon>
        <taxon>Pseudomonadota</taxon>
        <taxon>Gammaproteobacteria</taxon>
        <taxon>Steroidobacterales</taxon>
        <taxon>Steroidobacteraceae</taxon>
        <taxon>Steroidobacter</taxon>
    </lineage>
</organism>
<sequence>MSDVPVASVDAFIGHILRGLSPVQQTLMLRLLDATDTAQRNTIVQNANPGDLGELFQRNFVGRDIDNPNKLNVQIQNMLLAWRQRNPQWQAATS</sequence>
<protein>
    <submittedName>
        <fullName evidence="1">Uncharacterized protein</fullName>
    </submittedName>
</protein>
<accession>A0A829YKZ0</accession>
<reference evidence="2" key="1">
    <citation type="submission" date="2020-01" db="EMBL/GenBank/DDBJ databases">
        <title>'Steroidobacter agaridevorans' sp. nov., agar-degrading bacteria isolated from rhizosphere soils.</title>
        <authorList>
            <person name="Ikenaga M."/>
            <person name="Kataoka M."/>
            <person name="Murouchi A."/>
            <person name="Katsuragi S."/>
            <person name="Sakai M."/>
        </authorList>
    </citation>
    <scope>NUCLEOTIDE SEQUENCE [LARGE SCALE GENOMIC DNA]</scope>
    <source>
        <strain evidence="2">YU21-B</strain>
    </source>
</reference>
<evidence type="ECO:0000313" key="1">
    <source>
        <dbReference type="EMBL" id="GFE84094.1"/>
    </source>
</evidence>
<dbReference type="AlphaFoldDB" id="A0A829YKZ0"/>
<dbReference type="EMBL" id="BLJN01000008">
    <property type="protein sequence ID" value="GFE84094.1"/>
    <property type="molecule type" value="Genomic_DNA"/>
</dbReference>
<proteinExistence type="predicted"/>
<keyword evidence="2" id="KW-1185">Reference proteome</keyword>